<gene>
    <name evidence="2" type="ORF">M2325_000670</name>
</gene>
<evidence type="ECO:0000256" key="1">
    <source>
        <dbReference type="SAM" id="Phobius"/>
    </source>
</evidence>
<accession>A0ABT2EYJ6</accession>
<feature type="transmembrane region" description="Helical" evidence="1">
    <location>
        <begin position="36"/>
        <end position="57"/>
    </location>
</feature>
<dbReference type="EMBL" id="JANUCQ010000002">
    <property type="protein sequence ID" value="MCS3921985.1"/>
    <property type="molecule type" value="Genomic_DNA"/>
</dbReference>
<evidence type="ECO:0000313" key="2">
    <source>
        <dbReference type="EMBL" id="MCS3921985.1"/>
    </source>
</evidence>
<reference evidence="2" key="1">
    <citation type="submission" date="2022-08" db="EMBL/GenBank/DDBJ databases">
        <title>Genomic Encyclopedia of Type Strains, Phase V (KMG-V): Genome sequencing to study the core and pangenomes of soil and plant-associated prokaryotes.</title>
        <authorList>
            <person name="Whitman W."/>
        </authorList>
    </citation>
    <scope>NUCLEOTIDE SEQUENCE</scope>
    <source>
        <strain evidence="2">PS</strain>
    </source>
</reference>
<keyword evidence="1" id="KW-0812">Transmembrane</keyword>
<proteinExistence type="predicted"/>
<keyword evidence="1" id="KW-1133">Transmembrane helix</keyword>
<keyword evidence="3" id="KW-1185">Reference proteome</keyword>
<comment type="caution">
    <text evidence="2">The sequence shown here is derived from an EMBL/GenBank/DDBJ whole genome shotgun (WGS) entry which is preliminary data.</text>
</comment>
<name>A0ABT2EYJ6_METVO</name>
<evidence type="ECO:0000313" key="3">
    <source>
        <dbReference type="Proteomes" id="UP001140258"/>
    </source>
</evidence>
<dbReference type="Proteomes" id="UP001140258">
    <property type="component" value="Unassembled WGS sequence"/>
</dbReference>
<feature type="transmembrane region" description="Helical" evidence="1">
    <location>
        <begin position="77"/>
        <end position="97"/>
    </location>
</feature>
<protein>
    <submittedName>
        <fullName evidence="2">Membrane protein</fullName>
    </submittedName>
</protein>
<dbReference type="RefSeq" id="WP_259051059.1">
    <property type="nucleotide sequence ID" value="NZ_JANUCQ010000002.1"/>
</dbReference>
<organism evidence="2 3">
    <name type="scientific">Methanococcus voltae PS</name>
    <dbReference type="NCBI Taxonomy" id="523842"/>
    <lineage>
        <taxon>Archaea</taxon>
        <taxon>Methanobacteriati</taxon>
        <taxon>Methanobacteriota</taxon>
        <taxon>Methanomada group</taxon>
        <taxon>Methanococci</taxon>
        <taxon>Methanococcales</taxon>
        <taxon>Methanococcaceae</taxon>
        <taxon>Methanococcus</taxon>
    </lineage>
</organism>
<sequence>MQQILLTNMKNVKANLKMFANVITGVSRGEISIRSLASIVGGIFISIIMTLVVLGYLLEPLTDALNGTALAPHADKIIAMIGIVFGLLVLMPLLLLIDQMRAYF</sequence>
<keyword evidence="1" id="KW-0472">Membrane</keyword>